<evidence type="ECO:0000259" key="2">
    <source>
        <dbReference type="PROSITE" id="PS50853"/>
    </source>
</evidence>
<dbReference type="AlphaFoldDB" id="X0SVV9"/>
<feature type="non-terminal residue" evidence="3">
    <location>
        <position position="444"/>
    </location>
</feature>
<protein>
    <recommendedName>
        <fullName evidence="2">Fibronectin type-III domain-containing protein</fullName>
    </recommendedName>
</protein>
<dbReference type="SMART" id="SM00060">
    <property type="entry name" value="FN3"/>
    <property type="match status" value="1"/>
</dbReference>
<dbReference type="InterPro" id="IPR013783">
    <property type="entry name" value="Ig-like_fold"/>
</dbReference>
<feature type="domain" description="Fibronectin type-III" evidence="2">
    <location>
        <begin position="154"/>
        <end position="255"/>
    </location>
</feature>
<evidence type="ECO:0000313" key="3">
    <source>
        <dbReference type="EMBL" id="GAF85333.1"/>
    </source>
</evidence>
<feature type="compositionally biased region" description="Low complexity" evidence="1">
    <location>
        <begin position="23"/>
        <end position="38"/>
    </location>
</feature>
<accession>X0SVV9</accession>
<proteinExistence type="predicted"/>
<gene>
    <name evidence="3" type="ORF">S01H1_07157</name>
</gene>
<organism evidence="3">
    <name type="scientific">marine sediment metagenome</name>
    <dbReference type="NCBI Taxonomy" id="412755"/>
    <lineage>
        <taxon>unclassified sequences</taxon>
        <taxon>metagenomes</taxon>
        <taxon>ecological metagenomes</taxon>
    </lineage>
</organism>
<dbReference type="CDD" id="cd00063">
    <property type="entry name" value="FN3"/>
    <property type="match status" value="1"/>
</dbReference>
<reference evidence="3" key="1">
    <citation type="journal article" date="2014" name="Front. Microbiol.">
        <title>High frequency of phylogenetically diverse reductive dehalogenase-homologous genes in deep subseafloor sedimentary metagenomes.</title>
        <authorList>
            <person name="Kawai M."/>
            <person name="Futagami T."/>
            <person name="Toyoda A."/>
            <person name="Takaki Y."/>
            <person name="Nishi S."/>
            <person name="Hori S."/>
            <person name="Arai W."/>
            <person name="Tsubouchi T."/>
            <person name="Morono Y."/>
            <person name="Uchiyama I."/>
            <person name="Ito T."/>
            <person name="Fujiyama A."/>
            <person name="Inagaki F."/>
            <person name="Takami H."/>
        </authorList>
    </citation>
    <scope>NUCLEOTIDE SEQUENCE</scope>
    <source>
        <strain evidence="3">Expedition CK06-06</strain>
    </source>
</reference>
<feature type="region of interest" description="Disordered" evidence="1">
    <location>
        <begin position="19"/>
        <end position="58"/>
    </location>
</feature>
<evidence type="ECO:0000256" key="1">
    <source>
        <dbReference type="SAM" id="MobiDB-lite"/>
    </source>
</evidence>
<dbReference type="InterPro" id="IPR036116">
    <property type="entry name" value="FN3_sf"/>
</dbReference>
<dbReference type="Gene3D" id="2.60.120.560">
    <property type="entry name" value="Exo-inulinase, domain 1"/>
    <property type="match status" value="1"/>
</dbReference>
<dbReference type="PROSITE" id="PS50853">
    <property type="entry name" value="FN3"/>
    <property type="match status" value="1"/>
</dbReference>
<dbReference type="InterPro" id="IPR003961">
    <property type="entry name" value="FN3_dom"/>
</dbReference>
<sequence length="444" mass="47122">MSWSIASGSDGYSISAAPLKPASSNSSPNTPTITNYNTGAWTSDNTPALNFTQDDPDSGEQVKYQIQIDGTDNTFANLVVDYTSDFMAEGATSFTVGQAAGSGSYSTGSQGQTLSDGNYYWRVKSIDDDTAESGWATANSGSIAFKVDATEPTAPGDLTESSKTSSSITLSFGSQSTETNFDTYKIFYKQGASGVTESDTEHSDSDLGYIDYNSTTTTTISGLSASTQYVFNIWAYDLVGNKASATEVAITTDAAGCGSNARVCDTFTESSDTDLTSHTPDIGTGWTKVYDNTTDQTDAQITAVTDIVVATTSELSKGQTYTAQPAPSSVDQDISVTIKALEPDSGTIACGIFGRMADTENYYAVRILPNDHATSNSVELWKFQNNAATSLGSYDATLAVGTVIKLEIWDAHKKVYIDGVERISSTNNDLTAAGTWGIFWGYFD</sequence>
<dbReference type="Gene3D" id="2.60.40.10">
    <property type="entry name" value="Immunoglobulins"/>
    <property type="match status" value="2"/>
</dbReference>
<dbReference type="SUPFAM" id="SSF49265">
    <property type="entry name" value="Fibronectin type III"/>
    <property type="match status" value="1"/>
</dbReference>
<comment type="caution">
    <text evidence="3">The sequence shown here is derived from an EMBL/GenBank/DDBJ whole genome shotgun (WGS) entry which is preliminary data.</text>
</comment>
<name>X0SVV9_9ZZZZ</name>
<feature type="compositionally biased region" description="Polar residues" evidence="1">
    <location>
        <begin position="39"/>
        <end position="53"/>
    </location>
</feature>
<dbReference type="Pfam" id="PF00041">
    <property type="entry name" value="fn3"/>
    <property type="match status" value="1"/>
</dbReference>
<dbReference type="EMBL" id="BARS01003691">
    <property type="protein sequence ID" value="GAF85333.1"/>
    <property type="molecule type" value="Genomic_DNA"/>
</dbReference>